<dbReference type="InterPro" id="IPR002110">
    <property type="entry name" value="Ankyrin_rpt"/>
</dbReference>
<dbReference type="InterPro" id="IPR036770">
    <property type="entry name" value="Ankyrin_rpt-contain_sf"/>
</dbReference>
<comment type="caution">
    <text evidence="10">The sequence shown here is derived from an EMBL/GenBank/DDBJ whole genome shotgun (WGS) entry which is preliminary data.</text>
</comment>
<evidence type="ECO:0000313" key="10">
    <source>
        <dbReference type="EMBL" id="KAJ7388702.1"/>
    </source>
</evidence>
<dbReference type="InterPro" id="IPR001594">
    <property type="entry name" value="Palmitoyltrfase_DHHC"/>
</dbReference>
<keyword evidence="8" id="KW-0012">Acyltransferase</keyword>
<reference evidence="10" key="1">
    <citation type="submission" date="2023-01" db="EMBL/GenBank/DDBJ databases">
        <title>Genome assembly of the deep-sea coral Lophelia pertusa.</title>
        <authorList>
            <person name="Herrera S."/>
            <person name="Cordes E."/>
        </authorList>
    </citation>
    <scope>NUCLEOTIDE SEQUENCE</scope>
    <source>
        <strain evidence="10">USNM1676648</strain>
        <tissue evidence="10">Polyp</tissue>
    </source>
</reference>
<keyword evidence="4 8" id="KW-1133">Transmembrane helix</keyword>
<dbReference type="Proteomes" id="UP001163046">
    <property type="component" value="Unassembled WGS sequence"/>
</dbReference>
<comment type="domain">
    <text evidence="8">The DHHC domain is required for palmitoyltransferase activity.</text>
</comment>
<dbReference type="Pfam" id="PF01529">
    <property type="entry name" value="DHHC"/>
    <property type="match status" value="1"/>
</dbReference>
<evidence type="ECO:0000256" key="7">
    <source>
        <dbReference type="PROSITE-ProRule" id="PRU00023"/>
    </source>
</evidence>
<dbReference type="InterPro" id="IPR050776">
    <property type="entry name" value="Ank_Repeat/CDKN_Inhibitor"/>
</dbReference>
<dbReference type="EMBL" id="MU825454">
    <property type="protein sequence ID" value="KAJ7388702.1"/>
    <property type="molecule type" value="Genomic_DNA"/>
</dbReference>
<dbReference type="PROSITE" id="PS50216">
    <property type="entry name" value="DHHC"/>
    <property type="match status" value="1"/>
</dbReference>
<dbReference type="PROSITE" id="PS50088">
    <property type="entry name" value="ANK_REPEAT"/>
    <property type="match status" value="3"/>
</dbReference>
<dbReference type="OrthoDB" id="194358at2759"/>
<feature type="transmembrane region" description="Helical" evidence="8">
    <location>
        <begin position="398"/>
        <end position="420"/>
    </location>
</feature>
<organism evidence="10 11">
    <name type="scientific">Desmophyllum pertusum</name>
    <dbReference type="NCBI Taxonomy" id="174260"/>
    <lineage>
        <taxon>Eukaryota</taxon>
        <taxon>Metazoa</taxon>
        <taxon>Cnidaria</taxon>
        <taxon>Anthozoa</taxon>
        <taxon>Hexacorallia</taxon>
        <taxon>Scleractinia</taxon>
        <taxon>Caryophylliina</taxon>
        <taxon>Caryophylliidae</taxon>
        <taxon>Desmophyllum</taxon>
    </lineage>
</organism>
<dbReference type="AlphaFoldDB" id="A0A9W9ZVK7"/>
<feature type="domain" description="Palmitoyltransferase DHHC" evidence="9">
    <location>
        <begin position="352"/>
        <end position="474"/>
    </location>
</feature>
<keyword evidence="5 7" id="KW-0040">ANK repeat</keyword>
<evidence type="ECO:0000256" key="4">
    <source>
        <dbReference type="ARBA" id="ARBA00022989"/>
    </source>
</evidence>
<dbReference type="SUPFAM" id="SSF48403">
    <property type="entry name" value="Ankyrin repeat"/>
    <property type="match status" value="1"/>
</dbReference>
<protein>
    <recommendedName>
        <fullName evidence="8">Palmitoyltransferase</fullName>
        <ecNumber evidence="8">2.3.1.225</ecNumber>
    </recommendedName>
</protein>
<feature type="transmembrane region" description="Helical" evidence="8">
    <location>
        <begin position="240"/>
        <end position="259"/>
    </location>
</feature>
<comment type="catalytic activity">
    <reaction evidence="8">
        <text>L-cysteinyl-[protein] + hexadecanoyl-CoA = S-hexadecanoyl-L-cysteinyl-[protein] + CoA</text>
        <dbReference type="Rhea" id="RHEA:36683"/>
        <dbReference type="Rhea" id="RHEA-COMP:10131"/>
        <dbReference type="Rhea" id="RHEA-COMP:11032"/>
        <dbReference type="ChEBI" id="CHEBI:29950"/>
        <dbReference type="ChEBI" id="CHEBI:57287"/>
        <dbReference type="ChEBI" id="CHEBI:57379"/>
        <dbReference type="ChEBI" id="CHEBI:74151"/>
        <dbReference type="EC" id="2.3.1.225"/>
    </reaction>
</comment>
<feature type="transmembrane region" description="Helical" evidence="8">
    <location>
        <begin position="266"/>
        <end position="285"/>
    </location>
</feature>
<feature type="transmembrane region" description="Helical" evidence="8">
    <location>
        <begin position="300"/>
        <end position="321"/>
    </location>
</feature>
<evidence type="ECO:0000256" key="8">
    <source>
        <dbReference type="RuleBase" id="RU079119"/>
    </source>
</evidence>
<feature type="repeat" description="ANK" evidence="7">
    <location>
        <begin position="65"/>
        <end position="97"/>
    </location>
</feature>
<dbReference type="Pfam" id="PF12796">
    <property type="entry name" value="Ank_2"/>
    <property type="match status" value="2"/>
</dbReference>
<keyword evidence="3" id="KW-0677">Repeat</keyword>
<dbReference type="GO" id="GO:0019706">
    <property type="term" value="F:protein-cysteine S-palmitoyltransferase activity"/>
    <property type="evidence" value="ECO:0007669"/>
    <property type="project" value="UniProtKB-EC"/>
</dbReference>
<name>A0A9W9ZVK7_9CNID</name>
<evidence type="ECO:0000256" key="1">
    <source>
        <dbReference type="ARBA" id="ARBA00004141"/>
    </source>
</evidence>
<accession>A0A9W9ZVK7</accession>
<feature type="transmembrane region" description="Helical" evidence="8">
    <location>
        <begin position="440"/>
        <end position="462"/>
    </location>
</feature>
<dbReference type="Gene3D" id="1.25.40.20">
    <property type="entry name" value="Ankyrin repeat-containing domain"/>
    <property type="match status" value="2"/>
</dbReference>
<keyword evidence="8" id="KW-0808">Transferase</keyword>
<evidence type="ECO:0000256" key="2">
    <source>
        <dbReference type="ARBA" id="ARBA00022692"/>
    </source>
</evidence>
<keyword evidence="2 8" id="KW-0812">Transmembrane</keyword>
<dbReference type="GO" id="GO:0016020">
    <property type="term" value="C:membrane"/>
    <property type="evidence" value="ECO:0007669"/>
    <property type="project" value="UniProtKB-SubCell"/>
</dbReference>
<dbReference type="EC" id="2.3.1.225" evidence="8"/>
<proteinExistence type="inferred from homology"/>
<sequence length="527" mass="59570">MAVFDVILNDKISDLKQLLQADPKCANSVGWHGLTPLHQAALKSNQELVDLLLQFGANVNQPNAYGETPLHLACQAASLTFLHKFLEIGAELRAEDSAGRTCIHHAAKSGSVLKLHYLAACGLSLKTRDNKGQTALHTAAEQGQLEACEYLLRHKRFPADIRDSTNATPLHIAAKYAHCEVAWTLESNSTFSMINEPDVTGKTPLDYATEGKTPRHDWLKRHLHYWQASRCPRSRPPNPWMPWFLLLISPSLGLLLIVLSFNLLTTLLATLVMAAVIVFFNVWSFSRHRLQHISAIPSPALFGFFFGTIIQTCLVTLKNLYSDPGVVKSNRISDTGETMTILDVAKGVISECKFCTVCEIVMPEFTKHCRLCEICLLSLDHHCLFLLRCVARNNHRPFVFFMIEVMLANALFVRAAVTYFNLQIFLGEASSFSEAMGHDVYVSVLFIINCLGLFYVFSLTFFQFKIITDGGTTYYSPDGRTLHRTFTDVWRFEGVLWSQRMKIFLQFLLGEYSFYKNMKRKQAQRLV</sequence>
<dbReference type="SMART" id="SM00248">
    <property type="entry name" value="ANK"/>
    <property type="match status" value="5"/>
</dbReference>
<feature type="repeat" description="ANK" evidence="7">
    <location>
        <begin position="32"/>
        <end position="64"/>
    </location>
</feature>
<evidence type="ECO:0000259" key="9">
    <source>
        <dbReference type="Pfam" id="PF01529"/>
    </source>
</evidence>
<comment type="similarity">
    <text evidence="8">Belongs to the DHHC palmitoyltransferase family.</text>
</comment>
<keyword evidence="6 8" id="KW-0472">Membrane</keyword>
<dbReference type="PROSITE" id="PS50297">
    <property type="entry name" value="ANK_REP_REGION"/>
    <property type="match status" value="3"/>
</dbReference>
<gene>
    <name evidence="10" type="ORF">OS493_036141</name>
</gene>
<evidence type="ECO:0000256" key="3">
    <source>
        <dbReference type="ARBA" id="ARBA00022737"/>
    </source>
</evidence>
<keyword evidence="11" id="KW-1185">Reference proteome</keyword>
<evidence type="ECO:0000256" key="6">
    <source>
        <dbReference type="ARBA" id="ARBA00023136"/>
    </source>
</evidence>
<dbReference type="PANTHER" id="PTHR24201">
    <property type="entry name" value="ANK_REP_REGION DOMAIN-CONTAINING PROTEIN"/>
    <property type="match status" value="1"/>
</dbReference>
<evidence type="ECO:0000313" key="11">
    <source>
        <dbReference type="Proteomes" id="UP001163046"/>
    </source>
</evidence>
<feature type="repeat" description="ANK" evidence="7">
    <location>
        <begin position="131"/>
        <end position="154"/>
    </location>
</feature>
<comment type="subcellular location">
    <subcellularLocation>
        <location evidence="1">Membrane</location>
        <topology evidence="1">Multi-pass membrane protein</topology>
    </subcellularLocation>
</comment>
<evidence type="ECO:0000256" key="5">
    <source>
        <dbReference type="ARBA" id="ARBA00023043"/>
    </source>
</evidence>